<reference evidence="2" key="1">
    <citation type="submission" date="2020-07" db="EMBL/GenBank/DDBJ databases">
        <title>Ethylene signaling mediates host invasion by parasitic plants.</title>
        <authorList>
            <person name="Yoshida S."/>
        </authorList>
    </citation>
    <scope>NUCLEOTIDE SEQUENCE</scope>
    <source>
        <strain evidence="2">Okayama</strain>
    </source>
</reference>
<organism evidence="2 3">
    <name type="scientific">Phtheirospermum japonicum</name>
    <dbReference type="NCBI Taxonomy" id="374723"/>
    <lineage>
        <taxon>Eukaryota</taxon>
        <taxon>Viridiplantae</taxon>
        <taxon>Streptophyta</taxon>
        <taxon>Embryophyta</taxon>
        <taxon>Tracheophyta</taxon>
        <taxon>Spermatophyta</taxon>
        <taxon>Magnoliopsida</taxon>
        <taxon>eudicotyledons</taxon>
        <taxon>Gunneridae</taxon>
        <taxon>Pentapetalae</taxon>
        <taxon>asterids</taxon>
        <taxon>lamiids</taxon>
        <taxon>Lamiales</taxon>
        <taxon>Orobanchaceae</taxon>
        <taxon>Orobanchaceae incertae sedis</taxon>
        <taxon>Phtheirospermum</taxon>
    </lineage>
</organism>
<proteinExistence type="predicted"/>
<name>A0A830BP04_9LAMI</name>
<keyword evidence="1" id="KW-0175">Coiled coil</keyword>
<evidence type="ECO:0000313" key="2">
    <source>
        <dbReference type="EMBL" id="GFP86698.1"/>
    </source>
</evidence>
<feature type="coiled-coil region" evidence="1">
    <location>
        <begin position="61"/>
        <end position="95"/>
    </location>
</feature>
<keyword evidence="3" id="KW-1185">Reference proteome</keyword>
<evidence type="ECO:0000313" key="3">
    <source>
        <dbReference type="Proteomes" id="UP000653305"/>
    </source>
</evidence>
<comment type="caution">
    <text evidence="2">The sequence shown here is derived from an EMBL/GenBank/DDBJ whole genome shotgun (WGS) entry which is preliminary data.</text>
</comment>
<dbReference type="EMBL" id="BMAC01000130">
    <property type="protein sequence ID" value="GFP86698.1"/>
    <property type="molecule type" value="Genomic_DNA"/>
</dbReference>
<dbReference type="AlphaFoldDB" id="A0A830BP04"/>
<feature type="coiled-coil region" evidence="1">
    <location>
        <begin position="124"/>
        <end position="312"/>
    </location>
</feature>
<accession>A0A830BP04</accession>
<dbReference type="OrthoDB" id="929269at2759"/>
<protein>
    <submittedName>
        <fullName evidence="2">Uncharacterized protein</fullName>
    </submittedName>
</protein>
<evidence type="ECO:0000256" key="1">
    <source>
        <dbReference type="SAM" id="Coils"/>
    </source>
</evidence>
<dbReference type="Proteomes" id="UP000653305">
    <property type="component" value="Unassembled WGS sequence"/>
</dbReference>
<sequence length="377" mass="44579">MERERMMIKMEPRNGLEMRADALERIQGLVAFHTSEPEKRVNVHQQENQKPKKIKTEVAINYGENQTVADLKKELSELKNQVLEKDRAVQSLKTKVSEMEKAKWMDNQTIKDTKTQLSISVLSEELLRQKNVEANQTVEELSRKISACEEEKKKMKRRESENVRYVEDLRRQNLEASRSVEKLRRRIMACEEEKKMAHQVREEMKFRELEINRKLEELRRRVMAWEEETKMADRVREEMKHRESENIRCVKELRRRNLEANRKVEELRDQILAFEEEKMTADRVREEMKVRESDLRCQVSRAEQSVKEMKERGLEARKAAELNMKRFGNVVPIAEDLCKLLRMNVDDLVSVKEKFVWDGEGLISSSAVTTTNGQASS</sequence>
<gene>
    <name evidence="2" type="ORF">PHJA_000813600</name>
</gene>